<dbReference type="PANTHER" id="PTHR30273:SF2">
    <property type="entry name" value="PROTEIN FECR"/>
    <property type="match status" value="1"/>
</dbReference>
<evidence type="ECO:0000313" key="3">
    <source>
        <dbReference type="EMBL" id="MFD1190315.1"/>
    </source>
</evidence>
<dbReference type="EMBL" id="JBHTLQ010000011">
    <property type="protein sequence ID" value="MFD1190315.1"/>
    <property type="molecule type" value="Genomic_DNA"/>
</dbReference>
<feature type="domain" description="FecR N-terminal" evidence="2">
    <location>
        <begin position="15"/>
        <end position="55"/>
    </location>
</feature>
<protein>
    <submittedName>
        <fullName evidence="3">FecR family protein</fullName>
    </submittedName>
</protein>
<dbReference type="InterPro" id="IPR006860">
    <property type="entry name" value="FecR"/>
</dbReference>
<dbReference type="InterPro" id="IPR032623">
    <property type="entry name" value="FecR_N"/>
</dbReference>
<name>A0ABW3T121_9CAUL</name>
<sequence>MTEPSPHTLNTAQAAAADWLARLDRPNVGEADWTDFDAWLNAAPEHQQAYDQLLALWSEMEAAAPHLDRALTQPSRSRPDASRRWLLAGGLAAAGLVAAVTPWGDITAPTTTYQTAKGERLSVALTDGSRIDLNAGTRLTVRLMGRERRVVMTEGQAIFDVAKDARRPFLIEAGDRTVRVLGTQFDVRYRDGRQSVTVARGRVEVRPSAGAAGQAYRLTVGQRLDHETGGAEARISTASPQAVFAWRTGQLVYRNEPLANVVADLNQYSDQPLKVADARTGRLPFSGVLAASNSHDMARTLTLIAPVTSTSTPEGLLLRAK</sequence>
<reference evidence="4" key="1">
    <citation type="journal article" date="2019" name="Int. J. Syst. Evol. Microbiol.">
        <title>The Global Catalogue of Microorganisms (GCM) 10K type strain sequencing project: providing services to taxonomists for standard genome sequencing and annotation.</title>
        <authorList>
            <consortium name="The Broad Institute Genomics Platform"/>
            <consortium name="The Broad Institute Genome Sequencing Center for Infectious Disease"/>
            <person name="Wu L."/>
            <person name="Ma J."/>
        </authorList>
    </citation>
    <scope>NUCLEOTIDE SEQUENCE [LARGE SCALE GENOMIC DNA]</scope>
    <source>
        <strain evidence="4">CCUG 55074</strain>
    </source>
</reference>
<dbReference type="Pfam" id="PF04773">
    <property type="entry name" value="FecR"/>
    <property type="match status" value="1"/>
</dbReference>
<keyword evidence="4" id="KW-1185">Reference proteome</keyword>
<evidence type="ECO:0000313" key="4">
    <source>
        <dbReference type="Proteomes" id="UP001597216"/>
    </source>
</evidence>
<dbReference type="Gene3D" id="2.60.120.1440">
    <property type="match status" value="1"/>
</dbReference>
<evidence type="ECO:0000259" key="2">
    <source>
        <dbReference type="Pfam" id="PF16220"/>
    </source>
</evidence>
<dbReference type="Proteomes" id="UP001597216">
    <property type="component" value="Unassembled WGS sequence"/>
</dbReference>
<comment type="caution">
    <text evidence="3">The sequence shown here is derived from an EMBL/GenBank/DDBJ whole genome shotgun (WGS) entry which is preliminary data.</text>
</comment>
<organism evidence="3 4">
    <name type="scientific">Phenylobacterium conjunctum</name>
    <dbReference type="NCBI Taxonomy" id="1298959"/>
    <lineage>
        <taxon>Bacteria</taxon>
        <taxon>Pseudomonadati</taxon>
        <taxon>Pseudomonadota</taxon>
        <taxon>Alphaproteobacteria</taxon>
        <taxon>Caulobacterales</taxon>
        <taxon>Caulobacteraceae</taxon>
        <taxon>Phenylobacterium</taxon>
    </lineage>
</organism>
<proteinExistence type="predicted"/>
<accession>A0ABW3T121</accession>
<dbReference type="Pfam" id="PF16220">
    <property type="entry name" value="DUF4880"/>
    <property type="match status" value="1"/>
</dbReference>
<dbReference type="PANTHER" id="PTHR30273">
    <property type="entry name" value="PERIPLASMIC SIGNAL SENSOR AND SIGMA FACTOR ACTIVATOR FECR-RELATED"/>
    <property type="match status" value="1"/>
</dbReference>
<gene>
    <name evidence="3" type="ORF">ACFQ27_06960</name>
</gene>
<feature type="domain" description="FecR protein" evidence="1">
    <location>
        <begin position="112"/>
        <end position="204"/>
    </location>
</feature>
<evidence type="ECO:0000259" key="1">
    <source>
        <dbReference type="Pfam" id="PF04773"/>
    </source>
</evidence>
<dbReference type="PIRSF" id="PIRSF018266">
    <property type="entry name" value="FecR"/>
    <property type="match status" value="1"/>
</dbReference>
<dbReference type="RefSeq" id="WP_374344958.1">
    <property type="nucleotide sequence ID" value="NZ_JBHTLQ010000011.1"/>
</dbReference>
<dbReference type="InterPro" id="IPR012373">
    <property type="entry name" value="Ferrdict_sens_TM"/>
</dbReference>